<reference evidence="4" key="1">
    <citation type="submission" date="2023-06" db="EMBL/GenBank/DDBJ databases">
        <authorList>
            <person name="Kurt Z."/>
        </authorList>
    </citation>
    <scope>NUCLEOTIDE SEQUENCE</scope>
</reference>
<feature type="transmembrane region" description="Helical" evidence="3">
    <location>
        <begin position="20"/>
        <end position="38"/>
    </location>
</feature>
<keyword evidence="3" id="KW-1133">Transmembrane helix</keyword>
<dbReference type="Proteomes" id="UP001642409">
    <property type="component" value="Unassembled WGS sequence"/>
</dbReference>
<evidence type="ECO:0000256" key="1">
    <source>
        <dbReference type="ARBA" id="ARBA00022614"/>
    </source>
</evidence>
<dbReference type="Gene3D" id="3.80.10.10">
    <property type="entry name" value="Ribonuclease Inhibitor"/>
    <property type="match status" value="1"/>
</dbReference>
<keyword evidence="6" id="KW-1185">Reference proteome</keyword>
<evidence type="ECO:0000256" key="2">
    <source>
        <dbReference type="ARBA" id="ARBA00022737"/>
    </source>
</evidence>
<name>A0AA86UM15_9EUKA</name>
<dbReference type="PROSITE" id="PS51450">
    <property type="entry name" value="LRR"/>
    <property type="match status" value="3"/>
</dbReference>
<keyword evidence="3" id="KW-0472">Membrane</keyword>
<comment type="caution">
    <text evidence="4">The sequence shown here is derived from an EMBL/GenBank/DDBJ whole genome shotgun (WGS) entry which is preliminary data.</text>
</comment>
<gene>
    <name evidence="4" type="ORF">HINF_LOCUS44312</name>
    <name evidence="5" type="ORF">HINF_LOCUS44413</name>
</gene>
<proteinExistence type="predicted"/>
<evidence type="ECO:0000256" key="3">
    <source>
        <dbReference type="SAM" id="Phobius"/>
    </source>
</evidence>
<protein>
    <submittedName>
        <fullName evidence="4">Leucine-rich repeat domain-containing protein</fullName>
    </submittedName>
    <submittedName>
        <fullName evidence="5">Leucine-rich_repeat domain-containing protein</fullName>
    </submittedName>
</protein>
<evidence type="ECO:0000313" key="6">
    <source>
        <dbReference type="Proteomes" id="UP001642409"/>
    </source>
</evidence>
<keyword evidence="2" id="KW-0677">Repeat</keyword>
<dbReference type="InterPro" id="IPR032675">
    <property type="entry name" value="LRR_dom_sf"/>
</dbReference>
<dbReference type="SUPFAM" id="SSF52058">
    <property type="entry name" value="L domain-like"/>
    <property type="match status" value="1"/>
</dbReference>
<dbReference type="EMBL" id="CAXDID020000188">
    <property type="protein sequence ID" value="CAL6051525.1"/>
    <property type="molecule type" value="Genomic_DNA"/>
</dbReference>
<evidence type="ECO:0000313" key="5">
    <source>
        <dbReference type="EMBL" id="CAL6051525.1"/>
    </source>
</evidence>
<evidence type="ECO:0000313" key="4">
    <source>
        <dbReference type="EMBL" id="CAI9956667.1"/>
    </source>
</evidence>
<keyword evidence="1" id="KW-0433">Leucine-rich repeat</keyword>
<accession>A0AA86UM15</accession>
<keyword evidence="3" id="KW-0812">Transmembrane</keyword>
<dbReference type="PANTHER" id="PTHR46652:SF3">
    <property type="entry name" value="LEUCINE-RICH REPEAT-CONTAINING PROTEIN 9"/>
    <property type="match status" value="1"/>
</dbReference>
<dbReference type="AlphaFoldDB" id="A0AA86UM15"/>
<organism evidence="4">
    <name type="scientific">Hexamita inflata</name>
    <dbReference type="NCBI Taxonomy" id="28002"/>
    <lineage>
        <taxon>Eukaryota</taxon>
        <taxon>Metamonada</taxon>
        <taxon>Diplomonadida</taxon>
        <taxon>Hexamitidae</taxon>
        <taxon>Hexamitinae</taxon>
        <taxon>Hexamita</taxon>
    </lineage>
</organism>
<dbReference type="InterPro" id="IPR001611">
    <property type="entry name" value="Leu-rich_rpt"/>
</dbReference>
<dbReference type="PANTHER" id="PTHR46652">
    <property type="entry name" value="LEUCINE-RICH REPEAT AND IQ DOMAIN-CONTAINING PROTEIN 1-RELATED"/>
    <property type="match status" value="1"/>
</dbReference>
<dbReference type="InterPro" id="IPR050836">
    <property type="entry name" value="SDS22/Internalin_LRR"/>
</dbReference>
<sequence>MEQVSRVIKSNQCIGMSTEITALVSNISYIYIFIWQLARFYKFIHCLLAICQVQNAKSEYVQTPFTKLAPLGQLQLFENIEVAHVQALQFTNTLIDQQQLGQQLAQNGYLKCAPKPSYNQSFDKKHTVFTQFIAIIKTLHNLMDSEHSSEQNLINELKNQIEDKYLIIFMNQDLENIEFLNDFDIEVLQINFCTKIIPKLNNSKIKKIILDNCGIHCLNELQLPNLEALTLQEESNLEDGNELLQSLGQFKKLKELMFDGYENLELNLIPQLQLTELCLYECKLQKIDILTQFILLTNLNLFNNPNIDVKPLSQMVQLISLNLGRCSLKNLDFLKPLENLKELYLSNNQNIDINSLQYLVNLKELDLSFNSYINIHSLQYLKSLTSLKLFECSIIDLTILKHLINLKELQISKNNIVYLEPLLELSQIEHLTARFNKVLDVSVLKNHPNFSSYELDYQDQPTLKEIMFANKLRDINAQVTSLRNIREYHSNVKSKKVLQNKKIDNSLQQIFNTQTQFIQQVASLFQKQSSLEGYQ</sequence>
<dbReference type="EMBL" id="CATOUU010000878">
    <property type="protein sequence ID" value="CAI9956667.1"/>
    <property type="molecule type" value="Genomic_DNA"/>
</dbReference>
<reference evidence="5 6" key="2">
    <citation type="submission" date="2024-07" db="EMBL/GenBank/DDBJ databases">
        <authorList>
            <person name="Akdeniz Z."/>
        </authorList>
    </citation>
    <scope>NUCLEOTIDE SEQUENCE [LARGE SCALE GENOMIC DNA]</scope>
</reference>